<proteinExistence type="predicted"/>
<dbReference type="Proteomes" id="UP000649114">
    <property type="component" value="Unassembled WGS sequence"/>
</dbReference>
<reference evidence="2" key="1">
    <citation type="journal article" date="2020" name="bioRxiv">
        <title>Genomic and phenotypic heterogeneity of clinical isolates of the human pathogens Aspergillus fumigatus, Aspergillus lentulus and Aspergillus fumigatiaffinis.</title>
        <authorList>
            <person name="dos Santos R.A.C."/>
            <person name="Steenwyk J.L."/>
            <person name="Rivero-Menendez O."/>
            <person name="Mead M.E."/>
            <person name="Silva L.P."/>
            <person name="Bastos R.W."/>
            <person name="Alastruey-Izquierdo A."/>
            <person name="Goldman G.H."/>
            <person name="Rokas A."/>
        </authorList>
    </citation>
    <scope>NUCLEOTIDE SEQUENCE</scope>
    <source>
        <strain evidence="2">CNM-CM8927</strain>
    </source>
</reference>
<reference evidence="2" key="2">
    <citation type="submission" date="2020-04" db="EMBL/GenBank/DDBJ databases">
        <authorList>
            <person name="Santos R.A.C."/>
            <person name="Steenwyk J.L."/>
            <person name="Rivero-Menendez O."/>
            <person name="Mead M.E."/>
            <person name="Silva L.P."/>
            <person name="Bastos R.W."/>
            <person name="Alastruey-Izquierdo A."/>
            <person name="Goldman G.H."/>
            <person name="Rokas A."/>
        </authorList>
    </citation>
    <scope>NUCLEOTIDE SEQUENCE</scope>
    <source>
        <strain evidence="2">CNM-CM8927</strain>
    </source>
</reference>
<evidence type="ECO:0000256" key="1">
    <source>
        <dbReference type="SAM" id="MobiDB-lite"/>
    </source>
</evidence>
<gene>
    <name evidence="2" type="ORF">CNMCM8927_006800</name>
</gene>
<feature type="region of interest" description="Disordered" evidence="1">
    <location>
        <begin position="386"/>
        <end position="439"/>
    </location>
</feature>
<dbReference type="EMBL" id="JAAAPU010000004">
    <property type="protein sequence ID" value="KAF4209360.1"/>
    <property type="molecule type" value="Genomic_DNA"/>
</dbReference>
<evidence type="ECO:0000313" key="3">
    <source>
        <dbReference type="Proteomes" id="UP000649114"/>
    </source>
</evidence>
<accession>A0AAN5YX22</accession>
<dbReference type="AlphaFoldDB" id="A0AAN5YX22"/>
<name>A0AAN5YX22_ASPLE</name>
<comment type="caution">
    <text evidence="2">The sequence shown here is derived from an EMBL/GenBank/DDBJ whole genome shotgun (WGS) entry which is preliminary data.</text>
</comment>
<sequence>MLKFAKKVRVIEIVDVPVLSLDWFRVTRLRDFPFLKSLCLVFCFPWTADKLELQNNFSQSMMGLSIHRDINFTVDCYPWDGRSSPQFKNVGECGSRGMVEKILPFIQRSHPNMLQVGTLVNMWLTECMDSSFFGQGMEIYQDHPNPDSSTRARQIAERISCSSTIPNLAPLIMKSFDRSANYNKLYRCDHCNTVLHGYCFPKGQLGAKCQDKMKRCGDCSRQEATEALYQELMRVNDGHEVLAKQRDMLRAALLHYLRNKDMQLDARAPKPEDPVFGNVPDQGPAINDDVDDDDDGFGYNEYEAAGLVSQHNPAAGISGRRLLAIKQCPPLQYVIEHAQQVHPPSQMAIRTCSLKPEFEDGWVLDLDYLGDEGDGLPYYHARVKPAPEEDTETSIHSPSPAPVLPAPSHPPAVIALQIPSAPSQPPTDPTPQASPASFHPAAEYDGELLDNICPAHLFRVPCQLNETCRRLKLCTVSRYPH</sequence>
<evidence type="ECO:0000313" key="2">
    <source>
        <dbReference type="EMBL" id="KAF4209360.1"/>
    </source>
</evidence>
<protein>
    <submittedName>
        <fullName evidence="2">Uncharacterized protein</fullName>
    </submittedName>
</protein>
<feature type="compositionally biased region" description="Pro residues" evidence="1">
    <location>
        <begin position="399"/>
        <end position="410"/>
    </location>
</feature>
<organism evidence="2 3">
    <name type="scientific">Aspergillus lentulus</name>
    <dbReference type="NCBI Taxonomy" id="293939"/>
    <lineage>
        <taxon>Eukaryota</taxon>
        <taxon>Fungi</taxon>
        <taxon>Dikarya</taxon>
        <taxon>Ascomycota</taxon>
        <taxon>Pezizomycotina</taxon>
        <taxon>Eurotiomycetes</taxon>
        <taxon>Eurotiomycetidae</taxon>
        <taxon>Eurotiales</taxon>
        <taxon>Aspergillaceae</taxon>
        <taxon>Aspergillus</taxon>
        <taxon>Aspergillus subgen. Fumigati</taxon>
    </lineage>
</organism>